<dbReference type="Proteomes" id="UP001497516">
    <property type="component" value="Chromosome 8"/>
</dbReference>
<evidence type="ECO:0000313" key="2">
    <source>
        <dbReference type="Proteomes" id="UP001497516"/>
    </source>
</evidence>
<name>A0AAV2G528_9ROSI</name>
<protein>
    <submittedName>
        <fullName evidence="1">Uncharacterized protein</fullName>
    </submittedName>
</protein>
<dbReference type="EMBL" id="OZ034821">
    <property type="protein sequence ID" value="CAL1404983.1"/>
    <property type="molecule type" value="Genomic_DNA"/>
</dbReference>
<proteinExistence type="predicted"/>
<accession>A0AAV2G528</accession>
<dbReference type="AlphaFoldDB" id="A0AAV2G528"/>
<keyword evidence="2" id="KW-1185">Reference proteome</keyword>
<gene>
    <name evidence="1" type="ORF">LTRI10_LOCUS44795</name>
</gene>
<evidence type="ECO:0000313" key="1">
    <source>
        <dbReference type="EMBL" id="CAL1404983.1"/>
    </source>
</evidence>
<organism evidence="1 2">
    <name type="scientific">Linum trigynum</name>
    <dbReference type="NCBI Taxonomy" id="586398"/>
    <lineage>
        <taxon>Eukaryota</taxon>
        <taxon>Viridiplantae</taxon>
        <taxon>Streptophyta</taxon>
        <taxon>Embryophyta</taxon>
        <taxon>Tracheophyta</taxon>
        <taxon>Spermatophyta</taxon>
        <taxon>Magnoliopsida</taxon>
        <taxon>eudicotyledons</taxon>
        <taxon>Gunneridae</taxon>
        <taxon>Pentapetalae</taxon>
        <taxon>rosids</taxon>
        <taxon>fabids</taxon>
        <taxon>Malpighiales</taxon>
        <taxon>Linaceae</taxon>
        <taxon>Linum</taxon>
    </lineage>
</organism>
<sequence>MPLFVFRVARQDSSFEDRMGKSFWPWDSTIQEFQIPILQNCCPPGTPSLYFILAVFPSPSSKVIQK</sequence>
<reference evidence="1 2" key="1">
    <citation type="submission" date="2024-04" db="EMBL/GenBank/DDBJ databases">
        <authorList>
            <person name="Fracassetti M."/>
        </authorList>
    </citation>
    <scope>NUCLEOTIDE SEQUENCE [LARGE SCALE GENOMIC DNA]</scope>
</reference>